<evidence type="ECO:0000256" key="1">
    <source>
        <dbReference type="SAM" id="Phobius"/>
    </source>
</evidence>
<sequence>MTIGWNEIIWLGIGTAVGLLAGVAIYWAPLGQFGNEWKAIWSLRRRYNQGDELTVRAGIDLKPLDSRVATATLMRDTQMKIWNDKGVGWHHTHSGWKRARILHVFDPATGGVSDVYKICHLDLR</sequence>
<keyword evidence="1" id="KW-0812">Transmembrane</keyword>
<dbReference type="EMBL" id="LUKD01000001">
    <property type="protein sequence ID" value="KYG68758.1"/>
    <property type="molecule type" value="Genomic_DNA"/>
</dbReference>
<gene>
    <name evidence="2" type="ORF">AZI87_05870</name>
</gene>
<feature type="transmembrane region" description="Helical" evidence="1">
    <location>
        <begin position="7"/>
        <end position="28"/>
    </location>
</feature>
<protein>
    <submittedName>
        <fullName evidence="2">Uncharacterized protein</fullName>
    </submittedName>
</protein>
<dbReference type="Proteomes" id="UP000075799">
    <property type="component" value="Unassembled WGS sequence"/>
</dbReference>
<dbReference type="AlphaFoldDB" id="A0A161PTS8"/>
<accession>A0A161PTS8</accession>
<comment type="caution">
    <text evidence="2">The sequence shown here is derived from an EMBL/GenBank/DDBJ whole genome shotgun (WGS) entry which is preliminary data.</text>
</comment>
<reference evidence="2 3" key="1">
    <citation type="submission" date="2016-03" db="EMBL/GenBank/DDBJ databases">
        <authorList>
            <person name="Ploux O."/>
        </authorList>
    </citation>
    <scope>NUCLEOTIDE SEQUENCE [LARGE SCALE GENOMIC DNA]</scope>
    <source>
        <strain evidence="2 3">EC13</strain>
    </source>
</reference>
<name>A0A161PTS8_BDEBC</name>
<organism evidence="2 3">
    <name type="scientific">Bdellovibrio bacteriovorus</name>
    <dbReference type="NCBI Taxonomy" id="959"/>
    <lineage>
        <taxon>Bacteria</taxon>
        <taxon>Pseudomonadati</taxon>
        <taxon>Bdellovibrionota</taxon>
        <taxon>Bdellovibrionia</taxon>
        <taxon>Bdellovibrionales</taxon>
        <taxon>Pseudobdellovibrionaceae</taxon>
        <taxon>Bdellovibrio</taxon>
    </lineage>
</organism>
<dbReference type="RefSeq" id="WP_063205452.1">
    <property type="nucleotide sequence ID" value="NZ_LUKD01000001.1"/>
</dbReference>
<proteinExistence type="predicted"/>
<evidence type="ECO:0000313" key="3">
    <source>
        <dbReference type="Proteomes" id="UP000075799"/>
    </source>
</evidence>
<keyword evidence="1" id="KW-1133">Transmembrane helix</keyword>
<keyword evidence="1" id="KW-0472">Membrane</keyword>
<evidence type="ECO:0000313" key="2">
    <source>
        <dbReference type="EMBL" id="KYG68758.1"/>
    </source>
</evidence>